<gene>
    <name evidence="2" type="ORF">UT08_C0013G0010</name>
</gene>
<reference evidence="2 3" key="1">
    <citation type="journal article" date="2015" name="Nature">
        <title>rRNA introns, odd ribosomes, and small enigmatic genomes across a large radiation of phyla.</title>
        <authorList>
            <person name="Brown C.T."/>
            <person name="Hug L.A."/>
            <person name="Thomas B.C."/>
            <person name="Sharon I."/>
            <person name="Castelle C.J."/>
            <person name="Singh A."/>
            <person name="Wilkins M.J."/>
            <person name="Williams K.H."/>
            <person name="Banfield J.F."/>
        </authorList>
    </citation>
    <scope>NUCLEOTIDE SEQUENCE [LARGE SCALE GENOMIC DNA]</scope>
</reference>
<dbReference type="Proteomes" id="UP000034081">
    <property type="component" value="Unassembled WGS sequence"/>
</dbReference>
<name>A0A0G0KYX1_9BACT</name>
<evidence type="ECO:0000313" key="3">
    <source>
        <dbReference type="Proteomes" id="UP000034081"/>
    </source>
</evidence>
<evidence type="ECO:0000313" key="2">
    <source>
        <dbReference type="EMBL" id="KKQ84873.1"/>
    </source>
</evidence>
<dbReference type="InterPro" id="IPR000835">
    <property type="entry name" value="HTH_MarR-typ"/>
</dbReference>
<protein>
    <recommendedName>
        <fullName evidence="1">HTH marR-type domain-containing protein</fullName>
    </recommendedName>
</protein>
<organism evidence="2 3">
    <name type="scientific">Candidatus Woesebacteria bacterium GW2011_GWB1_38_8</name>
    <dbReference type="NCBI Taxonomy" id="1618570"/>
    <lineage>
        <taxon>Bacteria</taxon>
        <taxon>Candidatus Woeseibacteriota</taxon>
    </lineage>
</organism>
<dbReference type="Pfam" id="PF12802">
    <property type="entry name" value="MarR_2"/>
    <property type="match status" value="1"/>
</dbReference>
<sequence>MNTDIKESILKDTRVSRSEILIVLFLSQNEGIWCHGQRTLALELGLSRQTVHKSIKDLELYGYLEKENSLIGTCKIIILNK</sequence>
<dbReference type="SUPFAM" id="SSF46785">
    <property type="entry name" value="Winged helix' DNA-binding domain"/>
    <property type="match status" value="1"/>
</dbReference>
<comment type="caution">
    <text evidence="2">The sequence shown here is derived from an EMBL/GenBank/DDBJ whole genome shotgun (WGS) entry which is preliminary data.</text>
</comment>
<evidence type="ECO:0000259" key="1">
    <source>
        <dbReference type="Pfam" id="PF12802"/>
    </source>
</evidence>
<dbReference type="EMBL" id="LBVL01000013">
    <property type="protein sequence ID" value="KKQ84873.1"/>
    <property type="molecule type" value="Genomic_DNA"/>
</dbReference>
<dbReference type="Gene3D" id="1.10.10.10">
    <property type="entry name" value="Winged helix-like DNA-binding domain superfamily/Winged helix DNA-binding domain"/>
    <property type="match status" value="1"/>
</dbReference>
<dbReference type="InterPro" id="IPR036388">
    <property type="entry name" value="WH-like_DNA-bd_sf"/>
</dbReference>
<dbReference type="InterPro" id="IPR036390">
    <property type="entry name" value="WH_DNA-bd_sf"/>
</dbReference>
<dbReference type="AlphaFoldDB" id="A0A0G0KYX1"/>
<dbReference type="STRING" id="1618570.UT08_C0013G0010"/>
<proteinExistence type="predicted"/>
<accession>A0A0G0KYX1</accession>
<feature type="domain" description="HTH marR-type" evidence="1">
    <location>
        <begin position="15"/>
        <end position="68"/>
    </location>
</feature>